<reference evidence="5 6" key="1">
    <citation type="submission" date="2018-09" db="EMBL/GenBank/DDBJ databases">
        <title>Genomic Encyclopedia of Archaeal and Bacterial Type Strains, Phase II (KMG-II): from individual species to whole genera.</title>
        <authorList>
            <person name="Goeker M."/>
        </authorList>
    </citation>
    <scope>NUCLEOTIDE SEQUENCE [LARGE SCALE GENOMIC DNA]</scope>
    <source>
        <strain evidence="5 6">DSM 17008</strain>
    </source>
</reference>
<keyword evidence="3" id="KW-0804">Transcription</keyword>
<dbReference type="AlphaFoldDB" id="A0A419V8B1"/>
<dbReference type="InterPro" id="IPR008920">
    <property type="entry name" value="TF_FadR/GntR_C"/>
</dbReference>
<dbReference type="InterPro" id="IPR000524">
    <property type="entry name" value="Tscrpt_reg_HTH_GntR"/>
</dbReference>
<evidence type="ECO:0000256" key="3">
    <source>
        <dbReference type="ARBA" id="ARBA00023163"/>
    </source>
</evidence>
<gene>
    <name evidence="5" type="ORF">ATL39_0573</name>
</gene>
<dbReference type="InterPro" id="IPR036390">
    <property type="entry name" value="WH_DNA-bd_sf"/>
</dbReference>
<dbReference type="InterPro" id="IPR011711">
    <property type="entry name" value="GntR_C"/>
</dbReference>
<dbReference type="Pfam" id="PF00392">
    <property type="entry name" value="GntR"/>
    <property type="match status" value="1"/>
</dbReference>
<evidence type="ECO:0000313" key="5">
    <source>
        <dbReference type="EMBL" id="RKD76356.1"/>
    </source>
</evidence>
<proteinExistence type="predicted"/>
<name>A0A419V8B1_9BACL</name>
<dbReference type="SUPFAM" id="SSF46785">
    <property type="entry name" value="Winged helix' DNA-binding domain"/>
    <property type="match status" value="1"/>
</dbReference>
<keyword evidence="6" id="KW-1185">Reference proteome</keyword>
<dbReference type="CDD" id="cd07377">
    <property type="entry name" value="WHTH_GntR"/>
    <property type="match status" value="1"/>
</dbReference>
<dbReference type="InterPro" id="IPR036388">
    <property type="entry name" value="WH-like_DNA-bd_sf"/>
</dbReference>
<keyword evidence="2" id="KW-0238">DNA-binding</keyword>
<dbReference type="Gene3D" id="1.20.120.530">
    <property type="entry name" value="GntR ligand-binding domain-like"/>
    <property type="match status" value="1"/>
</dbReference>
<dbReference type="Pfam" id="PF07729">
    <property type="entry name" value="FCD"/>
    <property type="match status" value="1"/>
</dbReference>
<dbReference type="PRINTS" id="PR00035">
    <property type="entry name" value="HTHGNTR"/>
</dbReference>
<dbReference type="SMART" id="SM00345">
    <property type="entry name" value="HTH_GNTR"/>
    <property type="match status" value="1"/>
</dbReference>
<dbReference type="RefSeq" id="WP_120191767.1">
    <property type="nucleotide sequence ID" value="NZ_RAPK01000006.1"/>
</dbReference>
<dbReference type="OrthoDB" id="214086at2"/>
<evidence type="ECO:0000256" key="1">
    <source>
        <dbReference type="ARBA" id="ARBA00023015"/>
    </source>
</evidence>
<evidence type="ECO:0000259" key="4">
    <source>
        <dbReference type="PROSITE" id="PS50949"/>
    </source>
</evidence>
<organism evidence="5 6">
    <name type="scientific">Sinobaca qinghaiensis</name>
    <dbReference type="NCBI Taxonomy" id="342944"/>
    <lineage>
        <taxon>Bacteria</taxon>
        <taxon>Bacillati</taxon>
        <taxon>Bacillota</taxon>
        <taxon>Bacilli</taxon>
        <taxon>Bacillales</taxon>
        <taxon>Sporolactobacillaceae</taxon>
        <taxon>Sinobaca</taxon>
    </lineage>
</organism>
<dbReference type="Gene3D" id="1.10.10.10">
    <property type="entry name" value="Winged helix-like DNA-binding domain superfamily/Winged helix DNA-binding domain"/>
    <property type="match status" value="1"/>
</dbReference>
<evidence type="ECO:0000313" key="6">
    <source>
        <dbReference type="Proteomes" id="UP000285120"/>
    </source>
</evidence>
<accession>A0A419V8B1</accession>
<dbReference type="SMART" id="SM00895">
    <property type="entry name" value="FCD"/>
    <property type="match status" value="1"/>
</dbReference>
<comment type="caution">
    <text evidence="5">The sequence shown here is derived from an EMBL/GenBank/DDBJ whole genome shotgun (WGS) entry which is preliminary data.</text>
</comment>
<dbReference type="PROSITE" id="PS50949">
    <property type="entry name" value="HTH_GNTR"/>
    <property type="match status" value="1"/>
</dbReference>
<dbReference type="EMBL" id="RAPK01000006">
    <property type="protein sequence ID" value="RKD76356.1"/>
    <property type="molecule type" value="Genomic_DNA"/>
</dbReference>
<dbReference type="GO" id="GO:0003700">
    <property type="term" value="F:DNA-binding transcription factor activity"/>
    <property type="evidence" value="ECO:0007669"/>
    <property type="project" value="InterPro"/>
</dbReference>
<dbReference type="SUPFAM" id="SSF48008">
    <property type="entry name" value="GntR ligand-binding domain-like"/>
    <property type="match status" value="1"/>
</dbReference>
<dbReference type="PANTHER" id="PTHR43537:SF54">
    <property type="entry name" value="TRANSCRIPTIONAL REGULATOR, GNTR FAMILY"/>
    <property type="match status" value="1"/>
</dbReference>
<sequence length="228" mass="26200">MKALKKQRLSEQAGEEILGYIKSEELKEGERLPSVAALSERLQIGRSTLREALQGLESRGIVSIINGKGTYVREINPFYIQTTFDIENEQHFLLEVLDVREALEQQAIKLAIRNVQPEDITILSGYLNDYEKALKHNDRKTANKADAAFHQKIYQLAGNDFLNSIIESVADQFNQFWEEPFGKEDIFDESYPYHRSLLEGLQEKDTAKAVEAFHQLIESVRTSLRRIK</sequence>
<feature type="domain" description="HTH gntR-type" evidence="4">
    <location>
        <begin position="7"/>
        <end position="75"/>
    </location>
</feature>
<dbReference type="PANTHER" id="PTHR43537">
    <property type="entry name" value="TRANSCRIPTIONAL REGULATOR, GNTR FAMILY"/>
    <property type="match status" value="1"/>
</dbReference>
<evidence type="ECO:0000256" key="2">
    <source>
        <dbReference type="ARBA" id="ARBA00023125"/>
    </source>
</evidence>
<dbReference type="GO" id="GO:0003677">
    <property type="term" value="F:DNA binding"/>
    <property type="evidence" value="ECO:0007669"/>
    <property type="project" value="UniProtKB-KW"/>
</dbReference>
<protein>
    <submittedName>
        <fullName evidence="5">GntR family transcriptional regulator</fullName>
    </submittedName>
</protein>
<keyword evidence="1" id="KW-0805">Transcription regulation</keyword>
<dbReference type="Proteomes" id="UP000285120">
    <property type="component" value="Unassembled WGS sequence"/>
</dbReference>